<dbReference type="Pfam" id="PF25849">
    <property type="entry name" value="PelX_N"/>
    <property type="match status" value="1"/>
</dbReference>
<dbReference type="Pfam" id="PF13229">
    <property type="entry name" value="Beta_helix"/>
    <property type="match status" value="1"/>
</dbReference>
<dbReference type="GO" id="GO:0016837">
    <property type="term" value="F:carbon-oxygen lyase activity, acting on polysaccharides"/>
    <property type="evidence" value="ECO:0007669"/>
    <property type="project" value="TreeGrafter"/>
</dbReference>
<evidence type="ECO:0000259" key="5">
    <source>
        <dbReference type="Pfam" id="PF13229"/>
    </source>
</evidence>
<keyword evidence="4" id="KW-1133">Transmembrane helix</keyword>
<dbReference type="InterPro" id="IPR052052">
    <property type="entry name" value="Polysaccharide_Lyase_9"/>
</dbReference>
<keyword evidence="3" id="KW-0732">Signal</keyword>
<feature type="transmembrane region" description="Helical" evidence="4">
    <location>
        <begin position="848"/>
        <end position="867"/>
    </location>
</feature>
<dbReference type="PANTHER" id="PTHR40088:SF2">
    <property type="entry name" value="SECRETED SUGAR HYDROLASE"/>
    <property type="match status" value="1"/>
</dbReference>
<evidence type="ECO:0000256" key="1">
    <source>
        <dbReference type="ARBA" id="ARBA00004613"/>
    </source>
</evidence>
<evidence type="ECO:0000313" key="8">
    <source>
        <dbReference type="Proteomes" id="UP000003136"/>
    </source>
</evidence>
<dbReference type="STRING" id="483218.BACPEC_01672"/>
<dbReference type="InterPro" id="IPR006626">
    <property type="entry name" value="PbH1"/>
</dbReference>
<keyword evidence="2" id="KW-0964">Secreted</keyword>
<dbReference type="Proteomes" id="UP000003136">
    <property type="component" value="Unassembled WGS sequence"/>
</dbReference>
<evidence type="ECO:0000256" key="4">
    <source>
        <dbReference type="SAM" id="Phobius"/>
    </source>
</evidence>
<comment type="subcellular location">
    <subcellularLocation>
        <location evidence="1">Secreted</location>
    </subcellularLocation>
</comment>
<protein>
    <submittedName>
        <fullName evidence="7">Uncharacterized protein</fullName>
    </submittedName>
</protein>
<dbReference type="PANTHER" id="PTHR40088">
    <property type="entry name" value="PECTATE LYASE (EUROFUNG)"/>
    <property type="match status" value="1"/>
</dbReference>
<evidence type="ECO:0000256" key="3">
    <source>
        <dbReference type="ARBA" id="ARBA00022729"/>
    </source>
</evidence>
<dbReference type="InterPro" id="IPR011050">
    <property type="entry name" value="Pectin_lyase_fold/virulence"/>
</dbReference>
<feature type="domain" description="Pectate disaccharide-lyase-like N-terminal" evidence="6">
    <location>
        <begin position="80"/>
        <end position="272"/>
    </location>
</feature>
<reference evidence="7 8" key="2">
    <citation type="submission" date="2008-11" db="EMBL/GenBank/DDBJ databases">
        <authorList>
            <person name="Fulton L."/>
            <person name="Clifton S."/>
            <person name="Fulton B."/>
            <person name="Xu J."/>
            <person name="Minx P."/>
            <person name="Pepin K.H."/>
            <person name="Johnson M."/>
            <person name="Bhonagiri V."/>
            <person name="Nash W.E."/>
            <person name="Mardis E.R."/>
            <person name="Wilson R.K."/>
        </authorList>
    </citation>
    <scope>NUCLEOTIDE SEQUENCE [LARGE SCALE GENOMIC DNA]</scope>
    <source>
        <strain evidence="7 8">ATCC 43243</strain>
    </source>
</reference>
<dbReference type="SUPFAM" id="SSF51126">
    <property type="entry name" value="Pectin lyase-like"/>
    <property type="match status" value="1"/>
</dbReference>
<reference evidence="7 8" key="1">
    <citation type="submission" date="2008-11" db="EMBL/GenBank/DDBJ databases">
        <title>Draft genome sequence of Bacteroides pectinophilus (ATCC 43243).</title>
        <authorList>
            <person name="Sudarsanam P."/>
            <person name="Ley R."/>
            <person name="Guruge J."/>
            <person name="Turnbaugh P.J."/>
            <person name="Mahowald M."/>
            <person name="Liep D."/>
            <person name="Gordon J."/>
        </authorList>
    </citation>
    <scope>NUCLEOTIDE SEQUENCE [LARGE SCALE GENOMIC DNA]</scope>
    <source>
        <strain evidence="7 8">ATCC 43243</strain>
    </source>
</reference>
<dbReference type="eggNOG" id="COG5263">
    <property type="taxonomic scope" value="Bacteria"/>
</dbReference>
<keyword evidence="8" id="KW-1185">Reference proteome</keyword>
<dbReference type="AlphaFoldDB" id="B7ARG9"/>
<gene>
    <name evidence="7" type="ORF">BACPEC_01672</name>
</gene>
<evidence type="ECO:0000313" key="7">
    <source>
        <dbReference type="EMBL" id="EEC57165.1"/>
    </source>
</evidence>
<dbReference type="InterPro" id="IPR039448">
    <property type="entry name" value="Beta_helix"/>
</dbReference>
<keyword evidence="4" id="KW-0812">Transmembrane</keyword>
<dbReference type="SMART" id="SM00710">
    <property type="entry name" value="PbH1"/>
    <property type="match status" value="7"/>
</dbReference>
<accession>B7ARG9</accession>
<evidence type="ECO:0000259" key="6">
    <source>
        <dbReference type="Pfam" id="PF25849"/>
    </source>
</evidence>
<comment type="caution">
    <text evidence="7">The sequence shown here is derived from an EMBL/GenBank/DDBJ whole genome shotgun (WGS) entry which is preliminary data.</text>
</comment>
<keyword evidence="4" id="KW-0472">Membrane</keyword>
<name>B7ARG9_9FIRM</name>
<feature type="domain" description="Right handed beta helix" evidence="5">
    <location>
        <begin position="495"/>
        <end position="686"/>
    </location>
</feature>
<dbReference type="GO" id="GO:0005576">
    <property type="term" value="C:extracellular region"/>
    <property type="evidence" value="ECO:0007669"/>
    <property type="project" value="UniProtKB-SubCell"/>
</dbReference>
<evidence type="ECO:0000256" key="2">
    <source>
        <dbReference type="ARBA" id="ARBA00022525"/>
    </source>
</evidence>
<organism evidence="7 8">
    <name type="scientific">[Bacteroides] pectinophilus ATCC 43243</name>
    <dbReference type="NCBI Taxonomy" id="483218"/>
    <lineage>
        <taxon>Bacteria</taxon>
        <taxon>Bacillati</taxon>
        <taxon>Bacillota</taxon>
        <taxon>Clostridia</taxon>
        <taxon>Eubacteriales</taxon>
    </lineage>
</organism>
<dbReference type="InterPro" id="IPR012334">
    <property type="entry name" value="Pectin_lyas_fold"/>
</dbReference>
<dbReference type="Gene3D" id="2.160.20.10">
    <property type="entry name" value="Single-stranded right-handed beta-helix, Pectin lyase-like"/>
    <property type="match status" value="1"/>
</dbReference>
<sequence>MEQSMGKKRLRTIMDIAAALMAAAGIVLAICPVSIKAGTDSGKTLEDGKWQTVKLGTQSDKMKDASYDAASGTLQLNSGSNGKMANTGQSGFVMYYTKVKSDDYNVTVRGRFHVTKVDKADNQSSFGIIVTDSLGSKDASADYLNQAEICAATKNEATKTCIPGIRTLFGNIDASGKSNNGGTCDVTQYFDKDATVFKSDNAKNLYYNFEVVKDSNGYVFNYYSDDWSKINYSKRIYNPEKLLKQDKENVYIGFYASRIGTVEVTDISYEQHTPTAEEKAAVDKSAWADYDKVSVKTFNGTTTSSDDYIYRFTGNVKGTLTVKDDHGNIYIDGQEISSGDAVKFALSDKGISLPMGDTTFITTVKPYENAINADGSREYSDRLLLKDYSPVEIKDKVTRKDAVAAGNGIVYVSPQGAADASGTKEAPVDIATAAAYARAGQTIVLLDGTYNMKTVLSITYSVSGTKDAPITLKAENAGRAVFNGSSIAKSSDAVISLKGNYWNIYGIDVCNASDGTKGIHVSGSNNTIEMCNIYENGSTGLQISYSGGEPSEWWPSGNQIKNCSSYYNCDSKQNDADGFAAKLSVGSDNVFDGCIAYSNADDGYDLYAKDTEGYGPIEPVTIQNSLAYNNGMLKDGSNSKASGNGFKLGGEGLTGKHVLKNCVAWNNGGSGIMSNNGPDCRVYNCTSVDNGHFSRTGGTDSRNNYQLTPKNGEKYSGNTGYVLENVISFYTAAVTDSGKMSSDKFTLKGQNDDVIYKTNNYICKNIDSRECVNKDGSKVSADWFESVDYNNIVPTRDSDGSIDMHGLFVLTDKAPSGVGAVIGAADSYDTAVISSDVPKQNQNTGKGVIYAVFVVIIAAAAVAYVCVKKKKH</sequence>
<dbReference type="EMBL" id="ABVQ01000036">
    <property type="protein sequence ID" value="EEC57165.1"/>
    <property type="molecule type" value="Genomic_DNA"/>
</dbReference>
<dbReference type="InterPro" id="IPR058953">
    <property type="entry name" value="PelX-like_N"/>
</dbReference>
<proteinExistence type="predicted"/>
<dbReference type="HOGENOM" id="CLU_009934_0_0_9"/>